<dbReference type="Proteomes" id="UP000016505">
    <property type="component" value="Plasmid unnamed"/>
</dbReference>
<accession>A0A290SB36</accession>
<dbReference type="AlphaFoldDB" id="A0A290SB36"/>
<proteinExistence type="predicted"/>
<evidence type="ECO:0000313" key="2">
    <source>
        <dbReference type="Proteomes" id="UP000016505"/>
    </source>
</evidence>
<dbReference type="KEGG" id="part:PARC_p0048"/>
<reference evidence="1 2" key="1">
    <citation type="journal article" date="2012" name="J. Bacteriol.">
        <title>Genome sequences of type strains of seven species of the marine bacterium Pseudoalteromonas.</title>
        <authorList>
            <person name="Xie B.B."/>
            <person name="Shu Y.L."/>
            <person name="Qin Q.L."/>
            <person name="Rong J.C."/>
            <person name="Zhang X.Y."/>
            <person name="Chen X.L."/>
            <person name="Shi M."/>
            <person name="He H.L."/>
            <person name="Zhou B.C."/>
            <person name="Zhang Y.Z."/>
        </authorList>
    </citation>
    <scope>NUCLEOTIDE SEQUENCE [LARGE SCALE GENOMIC DNA]</scope>
    <source>
        <strain evidence="1 2">A 37-1-2</strain>
        <plasmid evidence="1 2">unnamed</plasmid>
    </source>
</reference>
<sequence>MDLFVHHHQLYNWALRDRIETYRDSNYSLNFHEQCKINTLWRNNRKAHGIFNANAQSEQVTLKRVALAFDGFFRRLKKGDKKAGFPRFKPFQRFKGWGYKAHGDGWKLNLKEKKHGAVYLADVGIVKIRGKARNTGGKPKSSERMVSGSFQFQWSMTPLRETVALKLLAWIGVFLITFRLSIRMVILSKSKTPVTSETAKSD</sequence>
<keyword evidence="1" id="KW-0614">Plasmid</keyword>
<gene>
    <name evidence="1" type="ORF">PARC_p0048</name>
</gene>
<geneLocation type="plasmid" evidence="1">
    <name>unnamed</name>
</geneLocation>
<evidence type="ECO:0000313" key="1">
    <source>
        <dbReference type="EMBL" id="ATC89019.1"/>
    </source>
</evidence>
<organism evidence="1 2">
    <name type="scientific">Pseudoalteromonas arctica A 37-1-2</name>
    <dbReference type="NCBI Taxonomy" id="1117313"/>
    <lineage>
        <taxon>Bacteria</taxon>
        <taxon>Pseudomonadati</taxon>
        <taxon>Pseudomonadota</taxon>
        <taxon>Gammaproteobacteria</taxon>
        <taxon>Alteromonadales</taxon>
        <taxon>Pseudoalteromonadaceae</taxon>
        <taxon>Pseudoalteromonas</taxon>
    </lineage>
</organism>
<protein>
    <recommendedName>
        <fullName evidence="3">Transposase</fullName>
    </recommendedName>
</protein>
<name>A0A290SB36_9GAMM</name>
<dbReference type="EMBL" id="CP011027">
    <property type="protein sequence ID" value="ATC89019.1"/>
    <property type="molecule type" value="Genomic_DNA"/>
</dbReference>
<evidence type="ECO:0008006" key="3">
    <source>
        <dbReference type="Google" id="ProtNLM"/>
    </source>
</evidence>